<feature type="transmembrane region" description="Helical" evidence="8">
    <location>
        <begin position="163"/>
        <end position="194"/>
    </location>
</feature>
<keyword evidence="3" id="KW-0328">Glycosyltransferase</keyword>
<feature type="transmembrane region" description="Helical" evidence="8">
    <location>
        <begin position="116"/>
        <end position="135"/>
    </location>
</feature>
<feature type="transmembrane region" description="Helical" evidence="8">
    <location>
        <begin position="140"/>
        <end position="157"/>
    </location>
</feature>
<keyword evidence="5 8" id="KW-0812">Transmembrane</keyword>
<evidence type="ECO:0000313" key="10">
    <source>
        <dbReference type="EMBL" id="MET4635815.1"/>
    </source>
</evidence>
<dbReference type="RefSeq" id="WP_354553364.1">
    <property type="nucleotide sequence ID" value="NZ_JBEPSM010000003.1"/>
</dbReference>
<keyword evidence="4" id="KW-0808">Transferase</keyword>
<gene>
    <name evidence="10" type="ORF">ABIE08_003766</name>
</gene>
<dbReference type="Proteomes" id="UP001549321">
    <property type="component" value="Unassembled WGS sequence"/>
</dbReference>
<reference evidence="10 11" key="1">
    <citation type="submission" date="2024-06" db="EMBL/GenBank/DDBJ databases">
        <title>Sorghum-associated microbial communities from plants grown in Nebraska, USA.</title>
        <authorList>
            <person name="Schachtman D."/>
        </authorList>
    </citation>
    <scope>NUCLEOTIDE SEQUENCE [LARGE SCALE GENOMIC DNA]</scope>
    <source>
        <strain evidence="10 11">3207</strain>
    </source>
</reference>
<evidence type="ECO:0000256" key="8">
    <source>
        <dbReference type="SAM" id="Phobius"/>
    </source>
</evidence>
<keyword evidence="2" id="KW-1003">Cell membrane</keyword>
<keyword evidence="11" id="KW-1185">Reference proteome</keyword>
<evidence type="ECO:0000256" key="2">
    <source>
        <dbReference type="ARBA" id="ARBA00022475"/>
    </source>
</evidence>
<feature type="transmembrane region" description="Helical" evidence="8">
    <location>
        <begin position="20"/>
        <end position="41"/>
    </location>
</feature>
<comment type="caution">
    <text evidence="10">The sequence shown here is derived from an EMBL/GenBank/DDBJ whole genome shotgun (WGS) entry which is preliminary data.</text>
</comment>
<accession>A0ABV2R595</accession>
<feature type="transmembrane region" description="Helical" evidence="8">
    <location>
        <begin position="206"/>
        <end position="224"/>
    </location>
</feature>
<feature type="transmembrane region" description="Helical" evidence="8">
    <location>
        <begin position="289"/>
        <end position="308"/>
    </location>
</feature>
<evidence type="ECO:0000256" key="5">
    <source>
        <dbReference type="ARBA" id="ARBA00022692"/>
    </source>
</evidence>
<feature type="transmembrane region" description="Helical" evidence="8">
    <location>
        <begin position="68"/>
        <end position="86"/>
    </location>
</feature>
<keyword evidence="6 8" id="KW-1133">Transmembrane helix</keyword>
<dbReference type="EMBL" id="JBEPSM010000003">
    <property type="protein sequence ID" value="MET4635815.1"/>
    <property type="molecule type" value="Genomic_DNA"/>
</dbReference>
<proteinExistence type="predicted"/>
<feature type="transmembrane region" description="Helical" evidence="8">
    <location>
        <begin position="314"/>
        <end position="331"/>
    </location>
</feature>
<evidence type="ECO:0000313" key="11">
    <source>
        <dbReference type="Proteomes" id="UP001549321"/>
    </source>
</evidence>
<evidence type="ECO:0000259" key="9">
    <source>
        <dbReference type="Pfam" id="PF13231"/>
    </source>
</evidence>
<dbReference type="InterPro" id="IPR050297">
    <property type="entry name" value="LipidA_mod_glycosyltrf_83"/>
</dbReference>
<dbReference type="PANTHER" id="PTHR33908:SF11">
    <property type="entry name" value="MEMBRANE PROTEIN"/>
    <property type="match status" value="1"/>
</dbReference>
<evidence type="ECO:0000256" key="4">
    <source>
        <dbReference type="ARBA" id="ARBA00022679"/>
    </source>
</evidence>
<feature type="transmembrane region" description="Helical" evidence="8">
    <location>
        <begin position="338"/>
        <end position="360"/>
    </location>
</feature>
<feature type="transmembrane region" description="Helical" evidence="8">
    <location>
        <begin position="252"/>
        <end position="277"/>
    </location>
</feature>
<dbReference type="InterPro" id="IPR038731">
    <property type="entry name" value="RgtA/B/C-like"/>
</dbReference>
<dbReference type="PANTHER" id="PTHR33908">
    <property type="entry name" value="MANNOSYLTRANSFERASE YKCB-RELATED"/>
    <property type="match status" value="1"/>
</dbReference>
<feature type="domain" description="Glycosyltransferase RgtA/B/C/D-like" evidence="9">
    <location>
        <begin position="64"/>
        <end position="224"/>
    </location>
</feature>
<name>A0ABV2R595_9HYPH</name>
<evidence type="ECO:0000256" key="6">
    <source>
        <dbReference type="ARBA" id="ARBA00022989"/>
    </source>
</evidence>
<keyword evidence="7 8" id="KW-0472">Membrane</keyword>
<feature type="transmembrane region" description="Helical" evidence="8">
    <location>
        <begin position="93"/>
        <end position="110"/>
    </location>
</feature>
<sequence length="509" mass="53837">MTDRTETGAAASPFADQSAVLLVVLLAAITLARLLALRYSVTDLQVDEAQYWDWSQHFAFGYFSKPPLIAWTIAAANAVCGTGVACVRAPSPLFYFGTSLLIYATGRALHGPRIGFWAALGFALAPGVAFSAAILSTDVLLLFFWALSLYAFVRLRAGGGYRWSLLLGLGIGFGLLAKYAMAYFIGCALIAALIDPPSRAVIRSGRFWLAVAIGLLLLLPNIVWNLNNGLVTLRHTNENISGDGLKISLGNAIGFLAAQFGIIGPFLMGGALAAAIAAWRKGRPGEDRMLLAFALPVILVVTIASVLTITNANWAASGLVATALIGTSFLIRSGRFRLVQAGLAIGIVAQLVLFVGNAVADRVTLPLLKHGDIYKQVLGWSRLGDAVRAEAKASGASMVVALSRADAAALVYNLRDDPVAVTVWPDDPGPDNQFELTRSLLDHAPTGPALLVAGCAEPARLARFFGEVEDKGRLAVASGPSSSRSYHLFRLDRPIAPLAPVPLCGDDTD</sequence>
<evidence type="ECO:0000256" key="1">
    <source>
        <dbReference type="ARBA" id="ARBA00004651"/>
    </source>
</evidence>
<organism evidence="10 11">
    <name type="scientific">Kaistia defluvii</name>
    <dbReference type="NCBI Taxonomy" id="410841"/>
    <lineage>
        <taxon>Bacteria</taxon>
        <taxon>Pseudomonadati</taxon>
        <taxon>Pseudomonadota</taxon>
        <taxon>Alphaproteobacteria</taxon>
        <taxon>Hyphomicrobiales</taxon>
        <taxon>Kaistiaceae</taxon>
        <taxon>Kaistia</taxon>
    </lineage>
</organism>
<evidence type="ECO:0000256" key="3">
    <source>
        <dbReference type="ARBA" id="ARBA00022676"/>
    </source>
</evidence>
<comment type="subcellular location">
    <subcellularLocation>
        <location evidence="1">Cell membrane</location>
        <topology evidence="1">Multi-pass membrane protein</topology>
    </subcellularLocation>
</comment>
<dbReference type="Pfam" id="PF13231">
    <property type="entry name" value="PMT_2"/>
    <property type="match status" value="1"/>
</dbReference>
<evidence type="ECO:0000256" key="7">
    <source>
        <dbReference type="ARBA" id="ARBA00023136"/>
    </source>
</evidence>
<protein>
    <submittedName>
        <fullName evidence="10">4-amino-4-deoxy-L-arabinose transferase-like glycosyltransferase</fullName>
    </submittedName>
</protein>